<gene>
    <name evidence="1" type="ORF">Q2T77_36415</name>
</gene>
<sequence>MNSNGAASERLARSFEENYSEATRGLATFQVIGIALLAAHGMADDSFKAAFRGFVHGWLQARGVDEDEFQRAVTALEELLDHSDIPSILRH</sequence>
<evidence type="ECO:0000313" key="1">
    <source>
        <dbReference type="EMBL" id="MDO1537733.1"/>
    </source>
</evidence>
<accession>A0ABT8SFM7</accession>
<dbReference type="Proteomes" id="UP001169027">
    <property type="component" value="Unassembled WGS sequence"/>
</dbReference>
<dbReference type="EMBL" id="JAUKVY010000047">
    <property type="protein sequence ID" value="MDO1537733.1"/>
    <property type="molecule type" value="Genomic_DNA"/>
</dbReference>
<name>A0ABT8SFM7_9BURK</name>
<reference evidence="1" key="1">
    <citation type="submission" date="2023-06" db="EMBL/GenBank/DDBJ databases">
        <authorList>
            <person name="Jiang Y."/>
            <person name="Liu Q."/>
        </authorList>
    </citation>
    <scope>NUCLEOTIDE SEQUENCE</scope>
    <source>
        <strain evidence="1">CGMCC 1.12090</strain>
    </source>
</reference>
<comment type="caution">
    <text evidence="1">The sequence shown here is derived from an EMBL/GenBank/DDBJ whole genome shotgun (WGS) entry which is preliminary data.</text>
</comment>
<organism evidence="1 2">
    <name type="scientific">Variovorax ginsengisoli</name>
    <dbReference type="NCBI Taxonomy" id="363844"/>
    <lineage>
        <taxon>Bacteria</taxon>
        <taxon>Pseudomonadati</taxon>
        <taxon>Pseudomonadota</taxon>
        <taxon>Betaproteobacteria</taxon>
        <taxon>Burkholderiales</taxon>
        <taxon>Comamonadaceae</taxon>
        <taxon>Variovorax</taxon>
    </lineage>
</organism>
<keyword evidence="2" id="KW-1185">Reference proteome</keyword>
<evidence type="ECO:0000313" key="2">
    <source>
        <dbReference type="Proteomes" id="UP001169027"/>
    </source>
</evidence>
<proteinExistence type="predicted"/>
<dbReference type="RefSeq" id="WP_301816171.1">
    <property type="nucleotide sequence ID" value="NZ_JAUJZH010000047.1"/>
</dbReference>
<protein>
    <submittedName>
        <fullName evidence="1">Uncharacterized protein</fullName>
    </submittedName>
</protein>